<dbReference type="Gene3D" id="1.10.10.10">
    <property type="entry name" value="Winged helix-like DNA-binding domain superfamily/Winged helix DNA-binding domain"/>
    <property type="match status" value="1"/>
</dbReference>
<gene>
    <name evidence="1" type="ORF">LPTSP4_25170</name>
</gene>
<dbReference type="AlphaFoldDB" id="A0A2P2E2E6"/>
<name>A0A2P2E2E6_9LEPT</name>
<dbReference type="Proteomes" id="UP000245133">
    <property type="component" value="Unassembled WGS sequence"/>
</dbReference>
<evidence type="ECO:0008006" key="3">
    <source>
        <dbReference type="Google" id="ProtNLM"/>
    </source>
</evidence>
<dbReference type="InterPro" id="IPR036388">
    <property type="entry name" value="WH-like_DNA-bd_sf"/>
</dbReference>
<evidence type="ECO:0000313" key="2">
    <source>
        <dbReference type="Proteomes" id="UP000245133"/>
    </source>
</evidence>
<evidence type="ECO:0000313" key="1">
    <source>
        <dbReference type="EMBL" id="GBF50986.1"/>
    </source>
</evidence>
<protein>
    <recommendedName>
        <fullName evidence="3">DUF2256 and DUF3253 domain-containing protein</fullName>
    </recommendedName>
</protein>
<keyword evidence="2" id="KW-1185">Reference proteome</keyword>
<organism evidence="1 2">
    <name type="scientific">Leptospira ryugenii</name>
    <dbReference type="NCBI Taxonomy" id="1917863"/>
    <lineage>
        <taxon>Bacteria</taxon>
        <taxon>Pseudomonadati</taxon>
        <taxon>Spirochaetota</taxon>
        <taxon>Spirochaetia</taxon>
        <taxon>Leptospirales</taxon>
        <taxon>Leptospiraceae</taxon>
        <taxon>Leptospira</taxon>
    </lineage>
</organism>
<dbReference type="InterPro" id="IPR021660">
    <property type="entry name" value="DUF3253"/>
</dbReference>
<dbReference type="PANTHER" id="PTHR37463">
    <property type="entry name" value="GSL3115 PROTEIN"/>
    <property type="match status" value="1"/>
</dbReference>
<dbReference type="Pfam" id="PF10013">
    <property type="entry name" value="DUF2256"/>
    <property type="match status" value="1"/>
</dbReference>
<dbReference type="InterPro" id="IPR017136">
    <property type="entry name" value="UCP037205"/>
</dbReference>
<dbReference type="Pfam" id="PF11625">
    <property type="entry name" value="DUF3253"/>
    <property type="match status" value="1"/>
</dbReference>
<dbReference type="SUPFAM" id="SSF46785">
    <property type="entry name" value="Winged helix' DNA-binding domain"/>
    <property type="match status" value="1"/>
</dbReference>
<dbReference type="InterPro" id="IPR036390">
    <property type="entry name" value="WH_DNA-bd_sf"/>
</dbReference>
<reference evidence="1 2" key="1">
    <citation type="submission" date="2018-02" db="EMBL/GenBank/DDBJ databases">
        <title>Novel Leptospira species isolated from soil and water in Japan.</title>
        <authorList>
            <person name="Nakao R."/>
            <person name="Masuzawa T."/>
        </authorList>
    </citation>
    <scope>NUCLEOTIDE SEQUENCE [LARGE SCALE GENOMIC DNA]</scope>
    <source>
        <strain evidence="1 2">YH101</strain>
    </source>
</reference>
<dbReference type="RefSeq" id="WP_108977244.1">
    <property type="nucleotide sequence ID" value="NZ_BFBB01000008.1"/>
</dbReference>
<proteinExistence type="predicted"/>
<dbReference type="PANTHER" id="PTHR37463:SF1">
    <property type="entry name" value="DUF2256 DOMAIN-CONTAINING PROTEIN"/>
    <property type="match status" value="1"/>
</dbReference>
<dbReference type="OrthoDB" id="34459at2"/>
<accession>A0A2P2E2E6</accession>
<sequence>MKSLPSKICTVCGRSFSYRKKWEKVWDEVLYCSDACRRSKSVEAKLNYEEAILSLLRTRSTMASICPSEVLSSEEKTDKEKMELVRRAARRLANKGQITITQKGKAIDPDSFKGPIRLKLNSLQ</sequence>
<dbReference type="EMBL" id="BFBB01000008">
    <property type="protein sequence ID" value="GBF50986.1"/>
    <property type="molecule type" value="Genomic_DNA"/>
</dbReference>
<comment type="caution">
    <text evidence="1">The sequence shown here is derived from an EMBL/GenBank/DDBJ whole genome shotgun (WGS) entry which is preliminary data.</text>
</comment>